<protein>
    <submittedName>
        <fullName evidence="2">Uncharacterized protein</fullName>
    </submittedName>
</protein>
<keyword evidence="1" id="KW-0812">Transmembrane</keyword>
<comment type="caution">
    <text evidence="2">The sequence shown here is derived from an EMBL/GenBank/DDBJ whole genome shotgun (WGS) entry which is preliminary data.</text>
</comment>
<keyword evidence="1" id="KW-1133">Transmembrane helix</keyword>
<gene>
    <name evidence="2" type="ORF">MZO42_01190</name>
</gene>
<feature type="transmembrane region" description="Helical" evidence="1">
    <location>
        <begin position="83"/>
        <end position="109"/>
    </location>
</feature>
<organism evidence="2">
    <name type="scientific">Sphingomonas psychrotolerans</name>
    <dbReference type="NCBI Taxonomy" id="1327635"/>
    <lineage>
        <taxon>Bacteria</taxon>
        <taxon>Pseudomonadati</taxon>
        <taxon>Pseudomonadota</taxon>
        <taxon>Alphaproteobacteria</taxon>
        <taxon>Sphingomonadales</taxon>
        <taxon>Sphingomonadaceae</taxon>
        <taxon>Sphingomonas</taxon>
    </lineage>
</organism>
<keyword evidence="1" id="KW-0472">Membrane</keyword>
<feature type="transmembrane region" description="Helical" evidence="1">
    <location>
        <begin position="16"/>
        <end position="37"/>
    </location>
</feature>
<evidence type="ECO:0000256" key="1">
    <source>
        <dbReference type="SAM" id="Phobius"/>
    </source>
</evidence>
<name>A0ABU3MYA7_9SPHN</name>
<proteinExistence type="predicted"/>
<feature type="transmembrane region" description="Helical" evidence="1">
    <location>
        <begin position="49"/>
        <end position="71"/>
    </location>
</feature>
<dbReference type="EMBL" id="JALMLT010000001">
    <property type="protein sequence ID" value="MDT8757300.1"/>
    <property type="molecule type" value="Genomic_DNA"/>
</dbReference>
<sequence>MNDAAPLSRGARVRPWIALFLPPTAWYVFEVGLGSVLKVHCQPVGDWVGLAWGIASLAACGAAMAIAWPCARPAGDQTPPRAWLSRVALLLAAIFALAIAFQTLSVLIVPPCVN</sequence>
<reference evidence="2" key="1">
    <citation type="submission" date="2022-04" db="EMBL/GenBank/DDBJ databases">
        <title>Tomato heritable bacteria conferring resistance against bacterial wilt.</title>
        <authorList>
            <person name="Yin J."/>
        </authorList>
    </citation>
    <scope>NUCLEOTIDE SEQUENCE</scope>
    <source>
        <strain evidence="2">Cra20</strain>
    </source>
</reference>
<accession>A0ABU3MYA7</accession>
<evidence type="ECO:0000313" key="2">
    <source>
        <dbReference type="EMBL" id="MDT8757300.1"/>
    </source>
</evidence>